<feature type="domain" description="Aldehyde oxidase/xanthine dehydrogenase a/b hammerhead" evidence="3">
    <location>
        <begin position="21"/>
        <end position="122"/>
    </location>
</feature>
<dbReference type="SMART" id="SM01008">
    <property type="entry name" value="Ald_Xan_dh_C"/>
    <property type="match status" value="1"/>
</dbReference>
<dbReference type="SUPFAM" id="SSF54665">
    <property type="entry name" value="CO dehydrogenase molybdoprotein N-domain-like"/>
    <property type="match status" value="1"/>
</dbReference>
<dbReference type="Proteomes" id="UP001174909">
    <property type="component" value="Unassembled WGS sequence"/>
</dbReference>
<organism evidence="4 5">
    <name type="scientific">Geodia barretti</name>
    <name type="common">Barrett's horny sponge</name>
    <dbReference type="NCBI Taxonomy" id="519541"/>
    <lineage>
        <taxon>Eukaryota</taxon>
        <taxon>Metazoa</taxon>
        <taxon>Porifera</taxon>
        <taxon>Demospongiae</taxon>
        <taxon>Heteroscleromorpha</taxon>
        <taxon>Tetractinellida</taxon>
        <taxon>Astrophorina</taxon>
        <taxon>Geodiidae</taxon>
        <taxon>Geodia</taxon>
    </lineage>
</organism>
<evidence type="ECO:0000256" key="2">
    <source>
        <dbReference type="ARBA" id="ARBA00023002"/>
    </source>
</evidence>
<accession>A0AA35XEW4</accession>
<dbReference type="GO" id="GO:0016491">
    <property type="term" value="F:oxidoreductase activity"/>
    <property type="evidence" value="ECO:0007669"/>
    <property type="project" value="UniProtKB-KW"/>
</dbReference>
<dbReference type="GO" id="GO:0005506">
    <property type="term" value="F:iron ion binding"/>
    <property type="evidence" value="ECO:0007669"/>
    <property type="project" value="InterPro"/>
</dbReference>
<evidence type="ECO:0000256" key="1">
    <source>
        <dbReference type="ARBA" id="ARBA00022505"/>
    </source>
</evidence>
<keyword evidence="5" id="KW-1185">Reference proteome</keyword>
<evidence type="ECO:0000313" key="5">
    <source>
        <dbReference type="Proteomes" id="UP001174909"/>
    </source>
</evidence>
<dbReference type="InterPro" id="IPR016208">
    <property type="entry name" value="Ald_Oxase/xanthine_DH-like"/>
</dbReference>
<dbReference type="PANTHER" id="PTHR11908">
    <property type="entry name" value="XANTHINE DEHYDROGENASE"/>
    <property type="match status" value="1"/>
</dbReference>
<dbReference type="Gene3D" id="3.90.1170.50">
    <property type="entry name" value="Aldehyde oxidase/xanthine dehydrogenase, a/b hammerhead"/>
    <property type="match status" value="1"/>
</dbReference>
<proteinExistence type="predicted"/>
<name>A0AA35XEW4_GEOBA</name>
<dbReference type="Pfam" id="PF01315">
    <property type="entry name" value="Ald_Xan_dh_C"/>
    <property type="match status" value="1"/>
</dbReference>
<dbReference type="InterPro" id="IPR037165">
    <property type="entry name" value="AldOxase/xan_DH_Mopterin-bd_sf"/>
</dbReference>
<protein>
    <submittedName>
        <fullName evidence="4">Probable xanthine dehydrogenase subunit D</fullName>
    </submittedName>
</protein>
<dbReference type="PANTHER" id="PTHR11908:SF132">
    <property type="entry name" value="ALDEHYDE OXIDASE 1-RELATED"/>
    <property type="match status" value="1"/>
</dbReference>
<evidence type="ECO:0000313" key="4">
    <source>
        <dbReference type="EMBL" id="CAI8054819.1"/>
    </source>
</evidence>
<dbReference type="AlphaFoldDB" id="A0AA35XEW4"/>
<keyword evidence="1" id="KW-0500">Molybdenum</keyword>
<dbReference type="InterPro" id="IPR000674">
    <property type="entry name" value="Ald_Oxase/Xan_DH_a/b"/>
</dbReference>
<sequence length="330" mass="34912">MNSNAVIGTSVARRDLPQKLTGEAKYTSDIYLPGMLVGKVVRSPHPHARILSIDTSAAESLPGVHAVLTPFDVPQGRLAPDLPILDTVVRYVGDEVAAVAADDEDLAEYAASLMKISYEPLPFVTTPREAMEPDAARVHPEGNLVGGEPLALTRGNVDEGFEQADRIFSMSYSTPSHSPAPLEPRAAVAMWEGEKLTIWKTTRGVHADRMSLASALGVERNAVRVIGATLGAGYGGKDESRLSVITAELARRAGKPVKIEATREEEFLAGRKRHSTETTVKVGVKNDGTVTAVTRDYADGHGRVPGIGAGRGQASGSGCALSISLPECAI</sequence>
<evidence type="ECO:0000259" key="3">
    <source>
        <dbReference type="SMART" id="SM01008"/>
    </source>
</evidence>
<dbReference type="InterPro" id="IPR036856">
    <property type="entry name" value="Ald_Oxase/Xan_DH_a/b_sf"/>
</dbReference>
<gene>
    <name evidence="4" type="ORF">GBAR_LOCUS29904</name>
</gene>
<dbReference type="EMBL" id="CASHTH010004210">
    <property type="protein sequence ID" value="CAI8054819.1"/>
    <property type="molecule type" value="Genomic_DNA"/>
</dbReference>
<dbReference type="SUPFAM" id="SSF56003">
    <property type="entry name" value="Molybdenum cofactor-binding domain"/>
    <property type="match status" value="1"/>
</dbReference>
<dbReference type="InterPro" id="IPR008274">
    <property type="entry name" value="AldOxase/xan_DH_MoCoBD1"/>
</dbReference>
<reference evidence="4" key="1">
    <citation type="submission" date="2023-03" db="EMBL/GenBank/DDBJ databases">
        <authorList>
            <person name="Steffen K."/>
            <person name="Cardenas P."/>
        </authorList>
    </citation>
    <scope>NUCLEOTIDE SEQUENCE</scope>
</reference>
<dbReference type="Pfam" id="PF02738">
    <property type="entry name" value="MoCoBD_1"/>
    <property type="match status" value="1"/>
</dbReference>
<comment type="caution">
    <text evidence="4">The sequence shown here is derived from an EMBL/GenBank/DDBJ whole genome shotgun (WGS) entry which is preliminary data.</text>
</comment>
<keyword evidence="2" id="KW-0560">Oxidoreductase</keyword>
<dbReference type="Gene3D" id="3.30.365.10">
    <property type="entry name" value="Aldehyde oxidase/xanthine dehydrogenase, molybdopterin binding domain"/>
    <property type="match status" value="2"/>
</dbReference>